<keyword evidence="1" id="KW-1071">Ligand-gated ion channel</keyword>
<gene>
    <name evidence="3" type="ORF">DENIS_3386</name>
</gene>
<dbReference type="OrthoDB" id="9784809at2"/>
<dbReference type="PRINTS" id="PR00103">
    <property type="entry name" value="CAMPKINASE"/>
</dbReference>
<organism evidence="3 4">
    <name type="scientific">Desulfonema ishimotonii</name>
    <dbReference type="NCBI Taxonomy" id="45657"/>
    <lineage>
        <taxon>Bacteria</taxon>
        <taxon>Pseudomonadati</taxon>
        <taxon>Thermodesulfobacteriota</taxon>
        <taxon>Desulfobacteria</taxon>
        <taxon>Desulfobacterales</taxon>
        <taxon>Desulfococcaceae</taxon>
        <taxon>Desulfonema</taxon>
    </lineage>
</organism>
<proteinExistence type="predicted"/>
<dbReference type="InterPro" id="IPR014710">
    <property type="entry name" value="RmlC-like_jellyroll"/>
</dbReference>
<protein>
    <submittedName>
        <fullName evidence="3">Cyclic nucleotide-binding protein</fullName>
    </submittedName>
</protein>
<dbReference type="PROSITE" id="PS50042">
    <property type="entry name" value="CNMP_BINDING_3"/>
    <property type="match status" value="1"/>
</dbReference>
<dbReference type="InterPro" id="IPR050866">
    <property type="entry name" value="CNG_cation_channel"/>
</dbReference>
<dbReference type="SMART" id="SM00100">
    <property type="entry name" value="cNMP"/>
    <property type="match status" value="1"/>
</dbReference>
<dbReference type="PANTHER" id="PTHR45638:SF11">
    <property type="entry name" value="CYCLIC NUCLEOTIDE-GATED CATION CHANNEL SUBUNIT A"/>
    <property type="match status" value="1"/>
</dbReference>
<keyword evidence="1" id="KW-0406">Ion transport</keyword>
<dbReference type="InterPro" id="IPR018490">
    <property type="entry name" value="cNMP-bd_dom_sf"/>
</dbReference>
<dbReference type="Gene3D" id="2.60.120.10">
    <property type="entry name" value="Jelly Rolls"/>
    <property type="match status" value="1"/>
</dbReference>
<dbReference type="Pfam" id="PF00027">
    <property type="entry name" value="cNMP_binding"/>
    <property type="match status" value="1"/>
</dbReference>
<dbReference type="CDD" id="cd00038">
    <property type="entry name" value="CAP_ED"/>
    <property type="match status" value="1"/>
</dbReference>
<evidence type="ECO:0000259" key="2">
    <source>
        <dbReference type="PROSITE" id="PS50042"/>
    </source>
</evidence>
<dbReference type="GO" id="GO:0044877">
    <property type="term" value="F:protein-containing complex binding"/>
    <property type="evidence" value="ECO:0007669"/>
    <property type="project" value="TreeGrafter"/>
</dbReference>
<dbReference type="RefSeq" id="WP_124329582.1">
    <property type="nucleotide sequence ID" value="NZ_BEXT01000001.1"/>
</dbReference>
<keyword evidence="1" id="KW-0407">Ion channel</keyword>
<dbReference type="Proteomes" id="UP000288096">
    <property type="component" value="Unassembled WGS sequence"/>
</dbReference>
<keyword evidence="1" id="KW-0813">Transport</keyword>
<evidence type="ECO:0000313" key="4">
    <source>
        <dbReference type="Proteomes" id="UP000288096"/>
    </source>
</evidence>
<name>A0A401FZL9_9BACT</name>
<dbReference type="InterPro" id="IPR000595">
    <property type="entry name" value="cNMP-bd_dom"/>
</dbReference>
<dbReference type="EMBL" id="BEXT01000001">
    <property type="protein sequence ID" value="GBC62414.1"/>
    <property type="molecule type" value="Genomic_DNA"/>
</dbReference>
<dbReference type="AlphaFoldDB" id="A0A401FZL9"/>
<evidence type="ECO:0000256" key="1">
    <source>
        <dbReference type="ARBA" id="ARBA00023286"/>
    </source>
</evidence>
<dbReference type="PANTHER" id="PTHR45638">
    <property type="entry name" value="CYCLIC NUCLEOTIDE-GATED CATION CHANNEL SUBUNIT A"/>
    <property type="match status" value="1"/>
</dbReference>
<accession>A0A401FZL9</accession>
<feature type="domain" description="Cyclic nucleotide-binding" evidence="2">
    <location>
        <begin position="16"/>
        <end position="131"/>
    </location>
</feature>
<reference evidence="4" key="2">
    <citation type="submission" date="2019-01" db="EMBL/GenBank/DDBJ databases">
        <title>Genome sequence of Desulfonema ishimotonii strain Tokyo 01.</title>
        <authorList>
            <person name="Fukui M."/>
        </authorList>
    </citation>
    <scope>NUCLEOTIDE SEQUENCE [LARGE SCALE GENOMIC DNA]</scope>
    <source>
        <strain evidence="4">Tokyo 01</strain>
    </source>
</reference>
<comment type="caution">
    <text evidence="3">The sequence shown here is derived from an EMBL/GenBank/DDBJ whole genome shotgun (WGS) entry which is preliminary data.</text>
</comment>
<sequence length="152" mass="17227">MLLTIERVIILKSVNIFSEVPEEDLVEVASIVEEVHVESGEDIIVKEDIGTSMYIIVKGRARVHDGGKELAVLEERTVFGELAALDPEPRSATITALEDCHLFKLEEGPLYDLMAEHVEVVRGIIRVLCRRMRNTLRQQMKQKTCEKGLDRD</sequence>
<evidence type="ECO:0000313" key="3">
    <source>
        <dbReference type="EMBL" id="GBC62414.1"/>
    </source>
</evidence>
<dbReference type="SUPFAM" id="SSF51206">
    <property type="entry name" value="cAMP-binding domain-like"/>
    <property type="match status" value="1"/>
</dbReference>
<dbReference type="GO" id="GO:0005221">
    <property type="term" value="F:intracellularly cyclic nucleotide-activated monoatomic cation channel activity"/>
    <property type="evidence" value="ECO:0007669"/>
    <property type="project" value="InterPro"/>
</dbReference>
<reference evidence="4" key="1">
    <citation type="submission" date="2017-11" db="EMBL/GenBank/DDBJ databases">
        <authorList>
            <person name="Watanabe M."/>
            <person name="Kojima H."/>
        </authorList>
    </citation>
    <scope>NUCLEOTIDE SEQUENCE [LARGE SCALE GENOMIC DNA]</scope>
    <source>
        <strain evidence="4">Tokyo 01</strain>
    </source>
</reference>
<keyword evidence="4" id="KW-1185">Reference proteome</keyword>